<dbReference type="PANTHER" id="PTHR10336:SF36">
    <property type="entry name" value="1-PHOSPHATIDYLINOSITOL 4,5-BISPHOSPHATE PHOSPHODIESTERASE BETA-4"/>
    <property type="match status" value="1"/>
</dbReference>
<dbReference type="CDD" id="cd13360">
    <property type="entry name" value="PH_PLC_fungal"/>
    <property type="match status" value="1"/>
</dbReference>
<dbReference type="Pfam" id="PF00168">
    <property type="entry name" value="C2"/>
    <property type="match status" value="2"/>
</dbReference>
<evidence type="ECO:0000256" key="6">
    <source>
        <dbReference type="ARBA" id="ARBA00023224"/>
    </source>
</evidence>
<dbReference type="InterPro" id="IPR002048">
    <property type="entry name" value="EF_hand_dom"/>
</dbReference>
<dbReference type="OrthoDB" id="269822at2759"/>
<dbReference type="InterPro" id="IPR015359">
    <property type="entry name" value="PLC_EF-hand-like"/>
</dbReference>
<dbReference type="SUPFAM" id="SSF51695">
    <property type="entry name" value="PLC-like phosphodiesterases"/>
    <property type="match status" value="1"/>
</dbReference>
<evidence type="ECO:0000256" key="8">
    <source>
        <dbReference type="SAM" id="MobiDB-lite"/>
    </source>
</evidence>
<feature type="compositionally biased region" description="Polar residues" evidence="8">
    <location>
        <begin position="131"/>
        <end position="165"/>
    </location>
</feature>
<dbReference type="InterPro" id="IPR001849">
    <property type="entry name" value="PH_domain"/>
</dbReference>
<keyword evidence="5 7" id="KW-0443">Lipid metabolism</keyword>
<evidence type="ECO:0000256" key="7">
    <source>
        <dbReference type="RuleBase" id="RU361133"/>
    </source>
</evidence>
<reference evidence="12 13" key="1">
    <citation type="journal article" date="2008" name="Nature">
        <title>The genome of Laccaria bicolor provides insights into mycorrhizal symbiosis.</title>
        <authorList>
            <person name="Martin F."/>
            <person name="Aerts A."/>
            <person name="Ahren D."/>
            <person name="Brun A."/>
            <person name="Danchin E.G.J."/>
            <person name="Duchaussoy F."/>
            <person name="Gibon J."/>
            <person name="Kohler A."/>
            <person name="Lindquist E."/>
            <person name="Pereda V."/>
            <person name="Salamov A."/>
            <person name="Shapiro H.J."/>
            <person name="Wuyts J."/>
            <person name="Blaudez D."/>
            <person name="Buee M."/>
            <person name="Brokstein P."/>
            <person name="Canbaeck B."/>
            <person name="Cohen D."/>
            <person name="Courty P.E."/>
            <person name="Coutinho P.M."/>
            <person name="Delaruelle C."/>
            <person name="Detter J.C."/>
            <person name="Deveau A."/>
            <person name="DiFazio S."/>
            <person name="Duplessis S."/>
            <person name="Fraissinet-Tachet L."/>
            <person name="Lucic E."/>
            <person name="Frey-Klett P."/>
            <person name="Fourrey C."/>
            <person name="Feussner I."/>
            <person name="Gay G."/>
            <person name="Grimwood J."/>
            <person name="Hoegger P.J."/>
            <person name="Jain P."/>
            <person name="Kilaru S."/>
            <person name="Labbe J."/>
            <person name="Lin Y.C."/>
            <person name="Legue V."/>
            <person name="Le Tacon F."/>
            <person name="Marmeisse R."/>
            <person name="Melayah D."/>
            <person name="Montanini B."/>
            <person name="Muratet M."/>
            <person name="Nehls U."/>
            <person name="Niculita-Hirzel H."/>
            <person name="Oudot-Le Secq M.P."/>
            <person name="Peter M."/>
            <person name="Quesneville H."/>
            <person name="Rajashekar B."/>
            <person name="Reich M."/>
            <person name="Rouhier N."/>
            <person name="Schmutz J."/>
            <person name="Yin T."/>
            <person name="Chalot M."/>
            <person name="Henrissat B."/>
            <person name="Kuees U."/>
            <person name="Lucas S."/>
            <person name="Van de Peer Y."/>
            <person name="Podila G.K."/>
            <person name="Polle A."/>
            <person name="Pukkila P.J."/>
            <person name="Richardson P.M."/>
            <person name="Rouze P."/>
            <person name="Sanders I.R."/>
            <person name="Stajich J.E."/>
            <person name="Tunlid A."/>
            <person name="Tuskan G."/>
            <person name="Grigoriev I.V."/>
        </authorList>
    </citation>
    <scope>NUCLEOTIDE SEQUENCE [LARGE SCALE GENOMIC DNA]</scope>
    <source>
        <strain evidence="13">S238N-H82 / ATCC MYA-4686</strain>
    </source>
</reference>
<feature type="region of interest" description="Disordered" evidence="8">
    <location>
        <begin position="923"/>
        <end position="949"/>
    </location>
</feature>
<dbReference type="InParanoid" id="B0D2M5"/>
<dbReference type="AlphaFoldDB" id="B0D2M5"/>
<dbReference type="FunCoup" id="B0D2M5">
    <property type="interactions" value="125"/>
</dbReference>
<evidence type="ECO:0000256" key="1">
    <source>
        <dbReference type="ARBA" id="ARBA00001913"/>
    </source>
</evidence>
<dbReference type="PROSITE" id="PS50008">
    <property type="entry name" value="PIPLC_Y_DOMAIN"/>
    <property type="match status" value="1"/>
</dbReference>
<feature type="domain" description="PI-PLC Y-box" evidence="10">
    <location>
        <begin position="740"/>
        <end position="855"/>
    </location>
</feature>
<evidence type="ECO:0000256" key="3">
    <source>
        <dbReference type="ARBA" id="ARBA00022801"/>
    </source>
</evidence>
<dbReference type="PROSITE" id="PS50222">
    <property type="entry name" value="EF_HAND_2"/>
    <property type="match status" value="1"/>
</dbReference>
<dbReference type="PROSITE" id="PS50007">
    <property type="entry name" value="PIPLC_X_DOMAIN"/>
    <property type="match status" value="1"/>
</dbReference>
<keyword evidence="4 7" id="KW-0442">Lipid degradation</keyword>
<dbReference type="CDD" id="cd00275">
    <property type="entry name" value="C2_PLC_like"/>
    <property type="match status" value="1"/>
</dbReference>
<dbReference type="CDD" id="cd08598">
    <property type="entry name" value="PI-PLC1c_yeast"/>
    <property type="match status" value="1"/>
</dbReference>
<dbReference type="SUPFAM" id="SSF49562">
    <property type="entry name" value="C2 domain (Calcium/lipid-binding domain, CaLB)"/>
    <property type="match status" value="1"/>
</dbReference>
<feature type="region of interest" description="Disordered" evidence="8">
    <location>
        <begin position="626"/>
        <end position="733"/>
    </location>
</feature>
<dbReference type="PANTHER" id="PTHR10336">
    <property type="entry name" value="PHOSPHOINOSITIDE-SPECIFIC PHOSPHOLIPASE C FAMILY PROTEIN"/>
    <property type="match status" value="1"/>
</dbReference>
<evidence type="ECO:0000313" key="13">
    <source>
        <dbReference type="Proteomes" id="UP000001194"/>
    </source>
</evidence>
<dbReference type="Proteomes" id="UP000001194">
    <property type="component" value="Unassembled WGS sequence"/>
</dbReference>
<proteinExistence type="predicted"/>
<feature type="compositionally biased region" description="Low complexity" evidence="8">
    <location>
        <begin position="674"/>
        <end position="685"/>
    </location>
</feature>
<dbReference type="EC" id="3.1.4.11" evidence="2 7"/>
<evidence type="ECO:0000259" key="10">
    <source>
        <dbReference type="PROSITE" id="PS50008"/>
    </source>
</evidence>
<evidence type="ECO:0000259" key="11">
    <source>
        <dbReference type="PROSITE" id="PS50222"/>
    </source>
</evidence>
<dbReference type="CDD" id="cd16207">
    <property type="entry name" value="EFh_ScPlc1p_like"/>
    <property type="match status" value="1"/>
</dbReference>
<dbReference type="RefSeq" id="XP_001878078.1">
    <property type="nucleotide sequence ID" value="XM_001878043.1"/>
</dbReference>
<feature type="compositionally biased region" description="Basic and acidic residues" evidence="8">
    <location>
        <begin position="648"/>
        <end position="658"/>
    </location>
</feature>
<dbReference type="Pfam" id="PF09279">
    <property type="entry name" value="EF-hand_like"/>
    <property type="match status" value="1"/>
</dbReference>
<dbReference type="Gene3D" id="2.30.29.30">
    <property type="entry name" value="Pleckstrin-homology domain (PH domain)/Phosphotyrosine-binding domain (PTB)"/>
    <property type="match status" value="1"/>
</dbReference>
<sequence length="1046" mass="117042">MEDPSRMLRRAGNLLTSNGQPVKELDVDSDVPRLPGSPPPRSHKLGLGASIKRRLQEVVGGSTARSRSVGGLGRSPRTPAPSTDTGNGEVGRSHARSFSDIPTAQAPIFDRPTPSTAQAPALSNKRHSVGAQPSSVPEVSNLSGEQEVTSPVSEQQPTASSSASQLEDVLVPQLLQQGTPMTKVSAKKHKKFVFRLDADLGQIVWESVSKQQKIIPIENIKEIRTGSDARYYRQQFQLAQEYEDRWLTIVYILDGAYKTLHLIVATKDVFQIWNKTLRELHAIRQELMRGIGNIEVREALWERQHWKGAGEERDQKLTFEEVVRLCRRLNIHSNQEDLFRLFTRADTQQRGFLDFDDFRRFVKLLKGRPEIDRLYKKLKVDSGGVFVFATFEKFMRDKQKSTLSQDELQAVFDKYTKNTDSATTMNVDSFTSFLLSPDNCAFSDQHSKVFHDMTRPLSEYFISSSHNTYLVGHQLIGDSTIEGYIRALLHSCRSVELDIFDGDHEPMIFHGKTLTTKVSLREVCQVIKKYGFVASPYPIILSAEVHCSVAQQDMIAAIMIEVFEDTLIQEPLEELAEGRRIEVLPSPEQLKGKILLKTKNLLLQGPDPVVGGDVFFSDVSASSTSDSEAWVDATQDPSAVFNGRKRRSESDSVKDQLRKARSTVLKRVQSVGKASSSSASSSTTPRRARSPAPSSPHLPAIPISPVPIETTLKPPNTISARRPSDTSELSRPKPKMSPALVALLVYTVGVKCRGINKKEEYAPVHMFSLSENAANKMLKFGMMDLVKHTRTHMVRIYPKGTRVSSTNYEPHRFWCAGAQLVAMNWQTFDLGYMINHAMFQRNGRSGFVLKPLALRIGSKDLLSKRTQHRFDVTIISAQQLPRPKNASGHEIMDKSVIDPYVQVTIHVPDWPWAAPVHGSARKPIPGELASPSQMTTGAGGLGSPSTPRRSISCRTNAVKNNGFNPVWEEKLRIPFECVGDMMDLVFVRFVVRRQEDKDQEEPLAVYCAPLGSLEHGYRHLPLHDSQLSQYLFSTLFVKINVTMVEV</sequence>
<evidence type="ECO:0000259" key="9">
    <source>
        <dbReference type="PROSITE" id="PS50004"/>
    </source>
</evidence>
<dbReference type="SMART" id="SM00149">
    <property type="entry name" value="PLCYc"/>
    <property type="match status" value="1"/>
</dbReference>
<feature type="domain" description="C2" evidence="9">
    <location>
        <begin position="850"/>
        <end position="1024"/>
    </location>
</feature>
<dbReference type="InterPro" id="IPR000008">
    <property type="entry name" value="C2_dom"/>
</dbReference>
<dbReference type="Pfam" id="PF16457">
    <property type="entry name" value="PH_12"/>
    <property type="match status" value="1"/>
</dbReference>
<feature type="compositionally biased region" description="Basic and acidic residues" evidence="8">
    <location>
        <begin position="722"/>
        <end position="731"/>
    </location>
</feature>
<dbReference type="SUPFAM" id="SSF47473">
    <property type="entry name" value="EF-hand"/>
    <property type="match status" value="1"/>
</dbReference>
<evidence type="ECO:0000256" key="4">
    <source>
        <dbReference type="ARBA" id="ARBA00022963"/>
    </source>
</evidence>
<dbReference type="SUPFAM" id="SSF50729">
    <property type="entry name" value="PH domain-like"/>
    <property type="match status" value="1"/>
</dbReference>
<dbReference type="InterPro" id="IPR001192">
    <property type="entry name" value="PI-PLC_fam"/>
</dbReference>
<dbReference type="SMART" id="SM00239">
    <property type="entry name" value="C2"/>
    <property type="match status" value="1"/>
</dbReference>
<dbReference type="InterPro" id="IPR011993">
    <property type="entry name" value="PH-like_dom_sf"/>
</dbReference>
<dbReference type="InterPro" id="IPR001711">
    <property type="entry name" value="PLipase_C_Pinositol-sp_Y"/>
</dbReference>
<evidence type="ECO:0000256" key="5">
    <source>
        <dbReference type="ARBA" id="ARBA00023098"/>
    </source>
</evidence>
<keyword evidence="13" id="KW-1185">Reference proteome</keyword>
<dbReference type="InterPro" id="IPR037755">
    <property type="entry name" value="Plc1_PH"/>
</dbReference>
<dbReference type="KEGG" id="lbc:LACBIDRAFT_315547"/>
<keyword evidence="6" id="KW-0807">Transducer</keyword>
<keyword evidence="3 7" id="KW-0378">Hydrolase</keyword>
<dbReference type="InterPro" id="IPR017946">
    <property type="entry name" value="PLC-like_Pdiesterase_TIM-brl"/>
</dbReference>
<dbReference type="GO" id="GO:0051209">
    <property type="term" value="P:release of sequestered calcium ion into cytosol"/>
    <property type="evidence" value="ECO:0007669"/>
    <property type="project" value="TreeGrafter"/>
</dbReference>
<dbReference type="SMART" id="SM00148">
    <property type="entry name" value="PLCXc"/>
    <property type="match status" value="1"/>
</dbReference>
<dbReference type="InterPro" id="IPR011992">
    <property type="entry name" value="EF-hand-dom_pair"/>
</dbReference>
<dbReference type="InterPro" id="IPR000909">
    <property type="entry name" value="PLipase_C_PInositol-sp_X_dom"/>
</dbReference>
<dbReference type="Gene3D" id="1.10.238.10">
    <property type="entry name" value="EF-hand"/>
    <property type="match status" value="2"/>
</dbReference>
<dbReference type="PRINTS" id="PR00390">
    <property type="entry name" value="PHPHLIPASEC"/>
</dbReference>
<feature type="region of interest" description="Disordered" evidence="8">
    <location>
        <begin position="1"/>
        <end position="165"/>
    </location>
</feature>
<dbReference type="Gene3D" id="2.60.40.150">
    <property type="entry name" value="C2 domain"/>
    <property type="match status" value="1"/>
</dbReference>
<dbReference type="Pfam" id="PF00387">
    <property type="entry name" value="PI-PLC-Y"/>
    <property type="match status" value="1"/>
</dbReference>
<dbReference type="HOGENOM" id="CLU_002738_1_0_1"/>
<dbReference type="GO" id="GO:0004435">
    <property type="term" value="F:phosphatidylinositol-4,5-bisphosphate phospholipase C activity"/>
    <property type="evidence" value="ECO:0007669"/>
    <property type="project" value="UniProtKB-EC"/>
</dbReference>
<dbReference type="Gene3D" id="3.20.20.190">
    <property type="entry name" value="Phosphatidylinositol (PI) phosphodiesterase"/>
    <property type="match status" value="1"/>
</dbReference>
<dbReference type="Pfam" id="PF00388">
    <property type="entry name" value="PI-PLC-X"/>
    <property type="match status" value="1"/>
</dbReference>
<evidence type="ECO:0000256" key="2">
    <source>
        <dbReference type="ARBA" id="ARBA00012368"/>
    </source>
</evidence>
<dbReference type="PROSITE" id="PS50004">
    <property type="entry name" value="C2"/>
    <property type="match status" value="1"/>
</dbReference>
<dbReference type="STRING" id="486041.B0D2M5"/>
<gene>
    <name evidence="12" type="ORF">LACBIDRAFT_315547</name>
</gene>
<dbReference type="GO" id="GO:0016042">
    <property type="term" value="P:lipid catabolic process"/>
    <property type="evidence" value="ECO:0007669"/>
    <property type="project" value="UniProtKB-KW"/>
</dbReference>
<protein>
    <recommendedName>
        <fullName evidence="2 7">Phosphoinositide phospholipase C</fullName>
        <ecNumber evidence="2 7">3.1.4.11</ecNumber>
    </recommendedName>
</protein>
<evidence type="ECO:0000313" key="12">
    <source>
        <dbReference type="EMBL" id="EDR10777.1"/>
    </source>
</evidence>
<organism evidence="13">
    <name type="scientific">Laccaria bicolor (strain S238N-H82 / ATCC MYA-4686)</name>
    <name type="common">Bicoloured deceiver</name>
    <name type="synonym">Laccaria laccata var. bicolor</name>
    <dbReference type="NCBI Taxonomy" id="486041"/>
    <lineage>
        <taxon>Eukaryota</taxon>
        <taxon>Fungi</taxon>
        <taxon>Dikarya</taxon>
        <taxon>Basidiomycota</taxon>
        <taxon>Agaricomycotina</taxon>
        <taxon>Agaricomycetes</taxon>
        <taxon>Agaricomycetidae</taxon>
        <taxon>Agaricales</taxon>
        <taxon>Agaricineae</taxon>
        <taxon>Hydnangiaceae</taxon>
        <taxon>Laccaria</taxon>
    </lineage>
</organism>
<comment type="cofactor">
    <cofactor evidence="1">
        <name>Ca(2+)</name>
        <dbReference type="ChEBI" id="CHEBI:29108"/>
    </cofactor>
</comment>
<dbReference type="GO" id="GO:0048015">
    <property type="term" value="P:phosphatidylinositol-mediated signaling"/>
    <property type="evidence" value="ECO:0007669"/>
    <property type="project" value="TreeGrafter"/>
</dbReference>
<dbReference type="EMBL" id="DS547096">
    <property type="protein sequence ID" value="EDR10777.1"/>
    <property type="molecule type" value="Genomic_DNA"/>
</dbReference>
<feature type="domain" description="EF-hand" evidence="11">
    <location>
        <begin position="333"/>
        <end position="368"/>
    </location>
</feature>
<comment type="catalytic activity">
    <reaction evidence="7">
        <text>a 1,2-diacyl-sn-glycero-3-phospho-(1D-myo-inositol-4,5-bisphosphate) + H2O = 1D-myo-inositol 1,4,5-trisphosphate + a 1,2-diacyl-sn-glycerol + H(+)</text>
        <dbReference type="Rhea" id="RHEA:33179"/>
        <dbReference type="ChEBI" id="CHEBI:15377"/>
        <dbReference type="ChEBI" id="CHEBI:15378"/>
        <dbReference type="ChEBI" id="CHEBI:17815"/>
        <dbReference type="ChEBI" id="CHEBI:58456"/>
        <dbReference type="ChEBI" id="CHEBI:203600"/>
        <dbReference type="EC" id="3.1.4.11"/>
    </reaction>
</comment>
<accession>B0D2M5</accession>
<dbReference type="GO" id="GO:0005509">
    <property type="term" value="F:calcium ion binding"/>
    <property type="evidence" value="ECO:0007669"/>
    <property type="project" value="InterPro"/>
</dbReference>
<dbReference type="GeneID" id="6073652"/>
<dbReference type="InterPro" id="IPR035892">
    <property type="entry name" value="C2_domain_sf"/>
</dbReference>
<name>B0D2M5_LACBS</name>